<evidence type="ECO:0000256" key="1">
    <source>
        <dbReference type="SAM" id="MobiDB-lite"/>
    </source>
</evidence>
<evidence type="ECO:0000313" key="4">
    <source>
        <dbReference type="Proteomes" id="UP000789901"/>
    </source>
</evidence>
<evidence type="ECO:0000256" key="2">
    <source>
        <dbReference type="SAM" id="Phobius"/>
    </source>
</evidence>
<dbReference type="Proteomes" id="UP000789901">
    <property type="component" value="Unassembled WGS sequence"/>
</dbReference>
<keyword evidence="2" id="KW-0472">Membrane</keyword>
<accession>A0ABN7WCI1</accession>
<keyword evidence="2" id="KW-0812">Transmembrane</keyword>
<evidence type="ECO:0000313" key="3">
    <source>
        <dbReference type="EMBL" id="CAG8826541.1"/>
    </source>
</evidence>
<sequence length="191" mass="21323">MSSAQEENQEEDRITSQTSQELGLIATNDETAENAEPVLSDELKKAFNSMNSDSSDFYHNLRDKNAKISFLKAIISIRKDERKRGESAINLLVNLAAFVIVVSFIVENASSKNEVYEIISYAMAYCIQYFAIILVLGREKGFTRKSFLNALYSSVPFILSCLITSLIVIYLKIEPTSAIALIGVGVLFSDW</sequence>
<feature type="transmembrane region" description="Helical" evidence="2">
    <location>
        <begin position="149"/>
        <end position="171"/>
    </location>
</feature>
<protein>
    <submittedName>
        <fullName evidence="3">11589_t:CDS:1</fullName>
    </submittedName>
</protein>
<dbReference type="EMBL" id="CAJVQB010038703">
    <property type="protein sequence ID" value="CAG8826541.1"/>
    <property type="molecule type" value="Genomic_DNA"/>
</dbReference>
<gene>
    <name evidence="3" type="ORF">GMARGA_LOCUS29156</name>
</gene>
<comment type="caution">
    <text evidence="3">The sequence shown here is derived from an EMBL/GenBank/DDBJ whole genome shotgun (WGS) entry which is preliminary data.</text>
</comment>
<organism evidence="3 4">
    <name type="scientific">Gigaspora margarita</name>
    <dbReference type="NCBI Taxonomy" id="4874"/>
    <lineage>
        <taxon>Eukaryota</taxon>
        <taxon>Fungi</taxon>
        <taxon>Fungi incertae sedis</taxon>
        <taxon>Mucoromycota</taxon>
        <taxon>Glomeromycotina</taxon>
        <taxon>Glomeromycetes</taxon>
        <taxon>Diversisporales</taxon>
        <taxon>Gigasporaceae</taxon>
        <taxon>Gigaspora</taxon>
    </lineage>
</organism>
<feature type="transmembrane region" description="Helical" evidence="2">
    <location>
        <begin position="88"/>
        <end position="106"/>
    </location>
</feature>
<keyword evidence="2" id="KW-1133">Transmembrane helix</keyword>
<feature type="transmembrane region" description="Helical" evidence="2">
    <location>
        <begin position="118"/>
        <end position="137"/>
    </location>
</feature>
<reference evidence="3 4" key="1">
    <citation type="submission" date="2021-06" db="EMBL/GenBank/DDBJ databases">
        <authorList>
            <person name="Kallberg Y."/>
            <person name="Tangrot J."/>
            <person name="Rosling A."/>
        </authorList>
    </citation>
    <scope>NUCLEOTIDE SEQUENCE [LARGE SCALE GENOMIC DNA]</scope>
    <source>
        <strain evidence="3 4">120-4 pot B 10/14</strain>
    </source>
</reference>
<feature type="non-terminal residue" evidence="3">
    <location>
        <position position="191"/>
    </location>
</feature>
<name>A0ABN7WCI1_GIGMA</name>
<proteinExistence type="predicted"/>
<keyword evidence="4" id="KW-1185">Reference proteome</keyword>
<feature type="region of interest" description="Disordered" evidence="1">
    <location>
        <begin position="1"/>
        <end position="34"/>
    </location>
</feature>